<protein>
    <recommendedName>
        <fullName evidence="3">Transposase (putative) YhgA-like domain-containing protein</fullName>
    </recommendedName>
</protein>
<reference evidence="1" key="1">
    <citation type="submission" date="2022-10" db="EMBL/GenBank/DDBJ databases">
        <title>The complete genomes of actinobacterial strains from the NBC collection.</title>
        <authorList>
            <person name="Joergensen T.S."/>
            <person name="Alvarez Arevalo M."/>
            <person name="Sterndorff E.B."/>
            <person name="Faurdal D."/>
            <person name="Vuksanovic O."/>
            <person name="Mourched A.-S."/>
            <person name="Charusanti P."/>
            <person name="Shaw S."/>
            <person name="Blin K."/>
            <person name="Weber T."/>
        </authorList>
    </citation>
    <scope>NUCLEOTIDE SEQUENCE</scope>
    <source>
        <strain evidence="1">NBC_01432</strain>
    </source>
</reference>
<accession>A0ABZ2A4N0</accession>
<proteinExistence type="predicted"/>
<name>A0ABZ2A4N0_STRNV</name>
<dbReference type="PANTHER" id="PTHR34613">
    <property type="entry name" value="SLL0800 PROTEIN"/>
    <property type="match status" value="1"/>
</dbReference>
<organism evidence="1 2">
    <name type="scientific">Streptomyces niveus</name>
    <name type="common">Streptomyces spheroides</name>
    <dbReference type="NCBI Taxonomy" id="193462"/>
    <lineage>
        <taxon>Bacteria</taxon>
        <taxon>Bacillati</taxon>
        <taxon>Actinomycetota</taxon>
        <taxon>Actinomycetes</taxon>
        <taxon>Kitasatosporales</taxon>
        <taxon>Streptomycetaceae</taxon>
        <taxon>Streptomyces</taxon>
    </lineage>
</organism>
<gene>
    <name evidence="1" type="ORF">OG442_16340</name>
</gene>
<dbReference type="PANTHER" id="PTHR34613:SF1">
    <property type="entry name" value="SLL6017 PROTEIN"/>
    <property type="match status" value="1"/>
</dbReference>
<dbReference type="RefSeq" id="WP_329076612.1">
    <property type="nucleotide sequence ID" value="NZ_CP108849.2"/>
</dbReference>
<evidence type="ECO:0000313" key="2">
    <source>
        <dbReference type="Proteomes" id="UP001432209"/>
    </source>
</evidence>
<evidence type="ECO:0000313" key="1">
    <source>
        <dbReference type="EMBL" id="WUX52989.1"/>
    </source>
</evidence>
<dbReference type="GeneID" id="91344119"/>
<evidence type="ECO:0008006" key="3">
    <source>
        <dbReference type="Google" id="ProtNLM"/>
    </source>
</evidence>
<dbReference type="Proteomes" id="UP001432209">
    <property type="component" value="Chromosome"/>
</dbReference>
<dbReference type="EMBL" id="CP109495">
    <property type="protein sequence ID" value="WUX52989.1"/>
    <property type="molecule type" value="Genomic_DNA"/>
</dbReference>
<sequence length="298" mass="32803">MVSSPHEAMHRIFQEYPGLFSRVSEVLGVAFSPPTLVTVMPTDLTESRPVERRVDTLLRLESDHEEPLLLAVESQGKKDSAKPASWTYYLSYLYAKYKVPPVLLVVCQDRATAEWAARPVHIGPKQWASLTLRPLVAGPHNMPVIKNAVDARKDLALATLSAITHADDPDIDAILKSLSAALREAPESLAGPLVELTAQGLGKRPAAQQWRNLVAVDLSFYTSPLSEEIRDEGRTEGRVEGRAESRAEDILFVLEQRGIDISEDVRGRITECGDTETLLGWLARALTTPSAEGLFSDE</sequence>
<keyword evidence="2" id="KW-1185">Reference proteome</keyword>